<feature type="region of interest" description="Disordered" evidence="1">
    <location>
        <begin position="1"/>
        <end position="54"/>
    </location>
</feature>
<keyword evidence="3" id="KW-1185">Reference proteome</keyword>
<name>A0A1Q5UPS8_9EURO</name>
<dbReference type="AlphaFoldDB" id="A0A1Q5UPS8"/>
<proteinExistence type="predicted"/>
<reference evidence="2 3" key="1">
    <citation type="submission" date="2016-10" db="EMBL/GenBank/DDBJ databases">
        <title>Genome sequence of the ascomycete fungus Penicillium subrubescens.</title>
        <authorList>
            <person name="De Vries R.P."/>
            <person name="Peng M."/>
            <person name="Dilokpimol A."/>
            <person name="Hilden K."/>
            <person name="Makela M.R."/>
            <person name="Grigoriev I."/>
            <person name="Riley R."/>
            <person name="Granchi Z."/>
        </authorList>
    </citation>
    <scope>NUCLEOTIDE SEQUENCE [LARGE SCALE GENOMIC DNA]</scope>
    <source>
        <strain evidence="2 3">CBS 132785</strain>
    </source>
</reference>
<evidence type="ECO:0000313" key="2">
    <source>
        <dbReference type="EMBL" id="OKP14469.1"/>
    </source>
</evidence>
<comment type="caution">
    <text evidence="2">The sequence shown here is derived from an EMBL/GenBank/DDBJ whole genome shotgun (WGS) entry which is preliminary data.</text>
</comment>
<organism evidence="2 3">
    <name type="scientific">Penicillium subrubescens</name>
    <dbReference type="NCBI Taxonomy" id="1316194"/>
    <lineage>
        <taxon>Eukaryota</taxon>
        <taxon>Fungi</taxon>
        <taxon>Dikarya</taxon>
        <taxon>Ascomycota</taxon>
        <taxon>Pezizomycotina</taxon>
        <taxon>Eurotiomycetes</taxon>
        <taxon>Eurotiomycetidae</taxon>
        <taxon>Eurotiales</taxon>
        <taxon>Aspergillaceae</taxon>
        <taxon>Penicillium</taxon>
    </lineage>
</organism>
<dbReference type="Proteomes" id="UP000186955">
    <property type="component" value="Unassembled WGS sequence"/>
</dbReference>
<gene>
    <name evidence="2" type="ORF">PENSUB_13995</name>
</gene>
<evidence type="ECO:0000256" key="1">
    <source>
        <dbReference type="SAM" id="MobiDB-lite"/>
    </source>
</evidence>
<feature type="compositionally biased region" description="Gly residues" evidence="1">
    <location>
        <begin position="45"/>
        <end position="54"/>
    </location>
</feature>
<sequence>MKAILASNPRNWAQVGKDRSADEAAKEANRGAAAPVTRTRETETVGGGGGLHGV</sequence>
<evidence type="ECO:0000313" key="3">
    <source>
        <dbReference type="Proteomes" id="UP000186955"/>
    </source>
</evidence>
<feature type="compositionally biased region" description="Basic and acidic residues" evidence="1">
    <location>
        <begin position="16"/>
        <end position="29"/>
    </location>
</feature>
<protein>
    <submittedName>
        <fullName evidence="2">Uncharacterized protein</fullName>
    </submittedName>
</protein>
<dbReference type="EMBL" id="MNBE01000096">
    <property type="protein sequence ID" value="OKP14469.1"/>
    <property type="molecule type" value="Genomic_DNA"/>
</dbReference>
<accession>A0A1Q5UPS8</accession>